<protein>
    <submittedName>
        <fullName evidence="1">Uncharacterized protein</fullName>
    </submittedName>
</protein>
<name>A0ABT7VV70_9GAMM</name>
<reference evidence="1" key="1">
    <citation type="submission" date="2023-06" db="EMBL/GenBank/DDBJ databases">
        <title>Uncultivated large filamentous bacteria from sulfidic sediments reveal new species and different genomic features in energy metabolism and defense.</title>
        <authorList>
            <person name="Fonseca A."/>
        </authorList>
    </citation>
    <scope>NUCLEOTIDE SEQUENCE</scope>
    <source>
        <strain evidence="1">HSG4</strain>
    </source>
</reference>
<evidence type="ECO:0000313" key="2">
    <source>
        <dbReference type="Proteomes" id="UP001171945"/>
    </source>
</evidence>
<accession>A0ABT7VV70</accession>
<dbReference type="Gene3D" id="1.20.120.30">
    <property type="entry name" value="Aspartate receptor, ligand-binding domain"/>
    <property type="match status" value="1"/>
</dbReference>
<keyword evidence="2" id="KW-1185">Reference proteome</keyword>
<dbReference type="Proteomes" id="UP001171945">
    <property type="component" value="Unassembled WGS sequence"/>
</dbReference>
<dbReference type="EMBL" id="JAUCGM010000663">
    <property type="protein sequence ID" value="MDM8563475.1"/>
    <property type="molecule type" value="Genomic_DNA"/>
</dbReference>
<gene>
    <name evidence="1" type="ORF">QUF54_08995</name>
</gene>
<feature type="non-terminal residue" evidence="1">
    <location>
        <position position="1"/>
    </location>
</feature>
<organism evidence="1 2">
    <name type="scientific">Candidatus Marithioploca araucensis</name>
    <dbReference type="NCBI Taxonomy" id="70273"/>
    <lineage>
        <taxon>Bacteria</taxon>
        <taxon>Pseudomonadati</taxon>
        <taxon>Pseudomonadota</taxon>
        <taxon>Gammaproteobacteria</taxon>
        <taxon>Thiotrichales</taxon>
        <taxon>Thiotrichaceae</taxon>
        <taxon>Candidatus Marithioploca</taxon>
    </lineage>
</organism>
<comment type="caution">
    <text evidence="1">The sequence shown here is derived from an EMBL/GenBank/DDBJ whole genome shotgun (WGS) entry which is preliminary data.</text>
</comment>
<evidence type="ECO:0000313" key="1">
    <source>
        <dbReference type="EMBL" id="MDM8563475.1"/>
    </source>
</evidence>
<sequence length="74" mass="8292">WLYGEGANEIATLQQSSTAQNIFDSLFEPHEQFHLASKQALEASDEQTAKTAITEMYKLSHIITQKLLALDVLN</sequence>
<proteinExistence type="predicted"/>